<dbReference type="PANTHER" id="PTHR42852:SF6">
    <property type="entry name" value="THIOL:DISULFIDE INTERCHANGE PROTEIN DSBE"/>
    <property type="match status" value="1"/>
</dbReference>
<evidence type="ECO:0000259" key="6">
    <source>
        <dbReference type="PROSITE" id="PS51352"/>
    </source>
</evidence>
<dbReference type="GO" id="GO:0004601">
    <property type="term" value="F:peroxidase activity"/>
    <property type="evidence" value="ECO:0007669"/>
    <property type="project" value="UniProtKB-KW"/>
</dbReference>
<feature type="signal peptide" evidence="5">
    <location>
        <begin position="1"/>
        <end position="21"/>
    </location>
</feature>
<accession>A0A0L8V4W6</accession>
<proteinExistence type="predicted"/>
<dbReference type="RefSeq" id="WP_082326547.1">
    <property type="nucleotide sequence ID" value="NZ_LGIA01000186.1"/>
</dbReference>
<evidence type="ECO:0000256" key="3">
    <source>
        <dbReference type="ARBA" id="ARBA00023157"/>
    </source>
</evidence>
<evidence type="ECO:0000256" key="1">
    <source>
        <dbReference type="ARBA" id="ARBA00004196"/>
    </source>
</evidence>
<evidence type="ECO:0000256" key="2">
    <source>
        <dbReference type="ARBA" id="ARBA00022748"/>
    </source>
</evidence>
<dbReference type="STRING" id="1409788.NC99_37110"/>
<dbReference type="InterPro" id="IPR013766">
    <property type="entry name" value="Thioredoxin_domain"/>
</dbReference>
<dbReference type="InterPro" id="IPR036249">
    <property type="entry name" value="Thioredoxin-like_sf"/>
</dbReference>
<protein>
    <submittedName>
        <fullName evidence="7">Alkyl hydroperoxide reductase</fullName>
        <ecNumber evidence="7">1.11.1.15</ecNumber>
    </submittedName>
</protein>
<dbReference type="CDD" id="cd02966">
    <property type="entry name" value="TlpA_like_family"/>
    <property type="match status" value="1"/>
</dbReference>
<evidence type="ECO:0000256" key="5">
    <source>
        <dbReference type="SAM" id="SignalP"/>
    </source>
</evidence>
<dbReference type="EMBL" id="LGIA01000186">
    <property type="protein sequence ID" value="KOH43479.1"/>
    <property type="molecule type" value="Genomic_DNA"/>
</dbReference>
<dbReference type="PATRIC" id="fig|1409788.3.peg.3799"/>
<evidence type="ECO:0000256" key="4">
    <source>
        <dbReference type="ARBA" id="ARBA00023284"/>
    </source>
</evidence>
<comment type="subcellular location">
    <subcellularLocation>
        <location evidence="1">Cell envelope</location>
    </subcellularLocation>
</comment>
<keyword evidence="7" id="KW-0560">Oxidoreductase</keyword>
<keyword evidence="3" id="KW-1015">Disulfide bond</keyword>
<dbReference type="Proteomes" id="UP000036958">
    <property type="component" value="Unassembled WGS sequence"/>
</dbReference>
<dbReference type="InterPro" id="IPR017937">
    <property type="entry name" value="Thioredoxin_CS"/>
</dbReference>
<dbReference type="GO" id="GO:0017004">
    <property type="term" value="P:cytochrome complex assembly"/>
    <property type="evidence" value="ECO:0007669"/>
    <property type="project" value="UniProtKB-KW"/>
</dbReference>
<gene>
    <name evidence="7" type="ORF">NC99_37110</name>
</gene>
<dbReference type="GO" id="GO:0030313">
    <property type="term" value="C:cell envelope"/>
    <property type="evidence" value="ECO:0007669"/>
    <property type="project" value="UniProtKB-SubCell"/>
</dbReference>
<keyword evidence="5" id="KW-0732">Signal</keyword>
<organism evidence="7 8">
    <name type="scientific">Sunxiuqinia dokdonensis</name>
    <dbReference type="NCBI Taxonomy" id="1409788"/>
    <lineage>
        <taxon>Bacteria</taxon>
        <taxon>Pseudomonadati</taxon>
        <taxon>Bacteroidota</taxon>
        <taxon>Bacteroidia</taxon>
        <taxon>Marinilabiliales</taxon>
        <taxon>Prolixibacteraceae</taxon>
        <taxon>Sunxiuqinia</taxon>
    </lineage>
</organism>
<dbReference type="PROSITE" id="PS51352">
    <property type="entry name" value="THIOREDOXIN_2"/>
    <property type="match status" value="1"/>
</dbReference>
<name>A0A0L8V4W6_9BACT</name>
<keyword evidence="7" id="KW-0575">Peroxidase</keyword>
<dbReference type="PANTHER" id="PTHR42852">
    <property type="entry name" value="THIOL:DISULFIDE INTERCHANGE PROTEIN DSBE"/>
    <property type="match status" value="1"/>
</dbReference>
<dbReference type="Pfam" id="PF00578">
    <property type="entry name" value="AhpC-TSA"/>
    <property type="match status" value="1"/>
</dbReference>
<dbReference type="SUPFAM" id="SSF52833">
    <property type="entry name" value="Thioredoxin-like"/>
    <property type="match status" value="1"/>
</dbReference>
<dbReference type="PROSITE" id="PS00194">
    <property type="entry name" value="THIOREDOXIN_1"/>
    <property type="match status" value="1"/>
</dbReference>
<dbReference type="EC" id="1.11.1.15" evidence="7"/>
<keyword evidence="2" id="KW-0201">Cytochrome c-type biogenesis</keyword>
<dbReference type="InterPro" id="IPR050553">
    <property type="entry name" value="Thioredoxin_ResA/DsbE_sf"/>
</dbReference>
<feature type="chain" id="PRO_5005591218" evidence="5">
    <location>
        <begin position="22"/>
        <end position="174"/>
    </location>
</feature>
<comment type="caution">
    <text evidence="7">The sequence shown here is derived from an EMBL/GenBank/DDBJ whole genome shotgun (WGS) entry which is preliminary data.</text>
</comment>
<dbReference type="InterPro" id="IPR000866">
    <property type="entry name" value="AhpC/TSA"/>
</dbReference>
<reference evidence="8" key="1">
    <citation type="submission" date="2015-07" db="EMBL/GenBank/DDBJ databases">
        <title>Genome sequencing of Sunxiuqinia dokdonensis strain SK.</title>
        <authorList>
            <person name="Ahn S."/>
            <person name="Kim B.-C."/>
        </authorList>
    </citation>
    <scope>NUCLEOTIDE SEQUENCE [LARGE SCALE GENOMIC DNA]</scope>
    <source>
        <strain evidence="8">SK</strain>
    </source>
</reference>
<sequence length="174" mass="19175">MKQKFFIALALVFGLTIQSKAGDDVKIGLQIGNKAPEIAEQSVDGKELKLSSLEGKMVLIDFWASWCGPCRRENPAVVAAYKEFKDKKFKNGNGFTVFGVSLDKNKAAWEQAIQDDQLSWDYHVSDLKGWHAKYAAVYGVRGIPANFLIDGNGVIVAKNLRGAALENALEQLLK</sequence>
<keyword evidence="8" id="KW-1185">Reference proteome</keyword>
<dbReference type="AlphaFoldDB" id="A0A0L8V4W6"/>
<dbReference type="Gene3D" id="3.40.30.10">
    <property type="entry name" value="Glutaredoxin"/>
    <property type="match status" value="1"/>
</dbReference>
<feature type="domain" description="Thioredoxin" evidence="6">
    <location>
        <begin position="29"/>
        <end position="174"/>
    </location>
</feature>
<keyword evidence="4" id="KW-0676">Redox-active center</keyword>
<dbReference type="OrthoDB" id="9794348at2"/>
<evidence type="ECO:0000313" key="7">
    <source>
        <dbReference type="EMBL" id="KOH43479.1"/>
    </source>
</evidence>
<evidence type="ECO:0000313" key="8">
    <source>
        <dbReference type="Proteomes" id="UP000036958"/>
    </source>
</evidence>